<accession>A0A8S5QTP7</accession>
<reference evidence="1" key="1">
    <citation type="journal article" date="2021" name="Proc. Natl. Acad. Sci. U.S.A.">
        <title>A Catalog of Tens of Thousands of Viruses from Human Metagenomes Reveals Hidden Associations with Chronic Diseases.</title>
        <authorList>
            <person name="Tisza M.J."/>
            <person name="Buck C.B."/>
        </authorList>
    </citation>
    <scope>NUCLEOTIDE SEQUENCE</scope>
    <source>
        <strain evidence="1">CtUWs1</strain>
    </source>
</reference>
<evidence type="ECO:0000313" key="1">
    <source>
        <dbReference type="EMBL" id="DAE22558.1"/>
    </source>
</evidence>
<dbReference type="EMBL" id="BK015734">
    <property type="protein sequence ID" value="DAE22558.1"/>
    <property type="molecule type" value="Genomic_DNA"/>
</dbReference>
<name>A0A8S5QTP7_9CAUD</name>
<sequence length="152" mass="17331">MGRRPHRHRKSTIMVTKSFPALTDKQRKDLTLSASAVRPTAGLELVGSKRGLWAWGVDMKTRARYGEWSMEVTPEGVTVKAALKDYEQTWHGTNEDLDREWARIILGLLWWQKSINAIELDARAQEDPTLKHISPSTISDPAHYRILGGPEW</sequence>
<protein>
    <submittedName>
        <fullName evidence="1">Uncharacterized protein</fullName>
    </submittedName>
</protein>
<organism evidence="1">
    <name type="scientific">Siphoviridae sp. ctUWs1</name>
    <dbReference type="NCBI Taxonomy" id="2826352"/>
    <lineage>
        <taxon>Viruses</taxon>
        <taxon>Duplodnaviria</taxon>
        <taxon>Heunggongvirae</taxon>
        <taxon>Uroviricota</taxon>
        <taxon>Caudoviricetes</taxon>
    </lineage>
</organism>
<proteinExistence type="predicted"/>